<dbReference type="PROSITE" id="PS00571">
    <property type="entry name" value="AMIDASES"/>
    <property type="match status" value="1"/>
</dbReference>
<dbReference type="InterPro" id="IPR023631">
    <property type="entry name" value="Amidase_dom"/>
</dbReference>
<comment type="caution">
    <text evidence="3">The sequence shown here is derived from an EMBL/GenBank/DDBJ whole genome shotgun (WGS) entry which is preliminary data.</text>
</comment>
<dbReference type="EMBL" id="JAYWVC010000093">
    <property type="protein sequence ID" value="MED7825049.1"/>
    <property type="molecule type" value="Genomic_DNA"/>
</dbReference>
<gene>
    <name evidence="3" type="ORF">VXC91_24440</name>
</gene>
<evidence type="ECO:0000313" key="4">
    <source>
        <dbReference type="Proteomes" id="UP001333996"/>
    </source>
</evidence>
<feature type="domain" description="Amidase" evidence="2">
    <location>
        <begin position="25"/>
        <end position="455"/>
    </location>
</feature>
<evidence type="ECO:0000313" key="3">
    <source>
        <dbReference type="EMBL" id="MED7825049.1"/>
    </source>
</evidence>
<name>A0ABU7FM83_9ACTN</name>
<reference evidence="3" key="1">
    <citation type="submission" date="2024-01" db="EMBL/GenBank/DDBJ databases">
        <title>First draft genome sequence data of TA4-1, the type strain of Gram-positive actinobacterium Streptomyces chiangmaiensis.</title>
        <authorList>
            <person name="Yasawong M."/>
            <person name="Nantapong N."/>
        </authorList>
    </citation>
    <scope>NUCLEOTIDE SEQUENCE</scope>
    <source>
        <strain evidence="3">TA4-1</strain>
    </source>
</reference>
<comment type="similarity">
    <text evidence="1">Belongs to the amidase family.</text>
</comment>
<dbReference type="PANTHER" id="PTHR11895">
    <property type="entry name" value="TRANSAMIDASE"/>
    <property type="match status" value="1"/>
</dbReference>
<dbReference type="InterPro" id="IPR000120">
    <property type="entry name" value="Amidase"/>
</dbReference>
<dbReference type="PANTHER" id="PTHR11895:SF7">
    <property type="entry name" value="GLUTAMYL-TRNA(GLN) AMIDOTRANSFERASE SUBUNIT A, MITOCHONDRIAL"/>
    <property type="match status" value="1"/>
</dbReference>
<protein>
    <submittedName>
        <fullName evidence="3">Amidase</fullName>
    </submittedName>
</protein>
<keyword evidence="4" id="KW-1185">Reference proteome</keyword>
<sequence>MSELHELTAAEQAAAIQAGAVSPVEFTAHYLDRIDALNPSVGAFTTVMAEQALDRARQAEKELAAAFREGAELSALHGVTIAVKDLVQVEDVRWTLGSAAFADQVADMDDHVVTRLREAGTVLLGKTNTPEFALPCYTENKLGPPTRNPWDLDRSPGGSSGGSAAAVAAGLAALGHGTDAGGSIRIPASACGLVGFKPSRGRVSNGPVDHDVTGLSVHGPLARTVADAAVLLDAMSGPMPGDVYTAPPLAEGETLLACALKEPKRLRIAGLPGPMVPDTTLHPDCETAYRKTVQLLEDAGHQVEELEMPPDPDVVEAFERVWAVAAAGRQVDEEDEPLLTPFTRYLREKGRQVTGLEFAAGLATFRGLGQLFADVFFASYDAVLTPTLSRPPAMIGEFYGEDPAAEFDAMATFMPYTPLYNITGLPAVSLPLHWNADGLPIGVMLGGRYGDEATLISLAAQLEVAAGQPRPRPGLW</sequence>
<accession>A0ABU7FM83</accession>
<evidence type="ECO:0000259" key="2">
    <source>
        <dbReference type="Pfam" id="PF01425"/>
    </source>
</evidence>
<dbReference type="InterPro" id="IPR020556">
    <property type="entry name" value="Amidase_CS"/>
</dbReference>
<dbReference type="InterPro" id="IPR036928">
    <property type="entry name" value="AS_sf"/>
</dbReference>
<organism evidence="3 4">
    <name type="scientific">Streptomyces chiangmaiensis</name>
    <dbReference type="NCBI Taxonomy" id="766497"/>
    <lineage>
        <taxon>Bacteria</taxon>
        <taxon>Bacillati</taxon>
        <taxon>Actinomycetota</taxon>
        <taxon>Actinomycetes</taxon>
        <taxon>Kitasatosporales</taxon>
        <taxon>Streptomycetaceae</taxon>
        <taxon>Streptomyces</taxon>
    </lineage>
</organism>
<evidence type="ECO:0000256" key="1">
    <source>
        <dbReference type="ARBA" id="ARBA00009199"/>
    </source>
</evidence>
<dbReference type="RefSeq" id="WP_329509472.1">
    <property type="nucleotide sequence ID" value="NZ_BAAAYZ010000024.1"/>
</dbReference>
<dbReference type="Proteomes" id="UP001333996">
    <property type="component" value="Unassembled WGS sequence"/>
</dbReference>
<proteinExistence type="inferred from homology"/>
<dbReference type="SUPFAM" id="SSF75304">
    <property type="entry name" value="Amidase signature (AS) enzymes"/>
    <property type="match status" value="1"/>
</dbReference>
<dbReference type="Pfam" id="PF01425">
    <property type="entry name" value="Amidase"/>
    <property type="match status" value="1"/>
</dbReference>
<dbReference type="Gene3D" id="3.90.1300.10">
    <property type="entry name" value="Amidase signature (AS) domain"/>
    <property type="match status" value="1"/>
</dbReference>